<evidence type="ECO:0000259" key="1">
    <source>
        <dbReference type="PROSITE" id="PS51746"/>
    </source>
</evidence>
<protein>
    <submittedName>
        <fullName evidence="2">Protein phosphatase 2C</fullName>
    </submittedName>
</protein>
<name>A0A146KBW1_9EUKA</name>
<dbReference type="Pfam" id="PF00481">
    <property type="entry name" value="PP2C"/>
    <property type="match status" value="1"/>
</dbReference>
<accession>A0A146KBW1</accession>
<dbReference type="AlphaFoldDB" id="A0A146KBW1"/>
<dbReference type="InterPro" id="IPR015655">
    <property type="entry name" value="PP2C"/>
</dbReference>
<dbReference type="SMART" id="SM00332">
    <property type="entry name" value="PP2Cc"/>
    <property type="match status" value="1"/>
</dbReference>
<dbReference type="InterPro" id="IPR001932">
    <property type="entry name" value="PPM-type_phosphatase-like_dom"/>
</dbReference>
<dbReference type="PANTHER" id="PTHR47992">
    <property type="entry name" value="PROTEIN PHOSPHATASE"/>
    <property type="match status" value="1"/>
</dbReference>
<feature type="domain" description="PPM-type phosphatase" evidence="1">
    <location>
        <begin position="64"/>
        <end position="326"/>
    </location>
</feature>
<sequence>RRPKKKLSISPMNFSHDFISPKSIRQSSISPPFQIPFSPSGQFLGQKLQSQNKSGVFLPPVAKKYYFSSILNKSWQQEDAFTSFESQNYKIAAIFDGHGGCNASKYCAQNLKQKVEKFYGDSLFETLENAFTQSIQELNSEIQELYPFEGTTCAIVAMNDVRVVTAIVGDSQIQLGYYNDFLATQILKLKESEHTTVVDGVLRLKGKLNFDHCLGDLELKEFLNQEPIIEQFKVENLKYIALFSDGLGNTFTNEKIDELIKNDLQTKLAEETDIKVNVIERYGKKRMEFENVQENALLGKKIAQHLTKEAYYTSQYDNVTVGVMVI</sequence>
<dbReference type="Gene3D" id="3.60.40.10">
    <property type="entry name" value="PPM-type phosphatase domain"/>
    <property type="match status" value="1"/>
</dbReference>
<dbReference type="SUPFAM" id="SSF81606">
    <property type="entry name" value="PP2C-like"/>
    <property type="match status" value="1"/>
</dbReference>
<organism evidence="2">
    <name type="scientific">Trepomonas sp. PC1</name>
    <dbReference type="NCBI Taxonomy" id="1076344"/>
    <lineage>
        <taxon>Eukaryota</taxon>
        <taxon>Metamonada</taxon>
        <taxon>Diplomonadida</taxon>
        <taxon>Hexamitidae</taxon>
        <taxon>Hexamitinae</taxon>
        <taxon>Trepomonas</taxon>
    </lineage>
</organism>
<proteinExistence type="predicted"/>
<dbReference type="EMBL" id="GDID01002579">
    <property type="protein sequence ID" value="JAP94027.1"/>
    <property type="molecule type" value="Transcribed_RNA"/>
</dbReference>
<dbReference type="CDD" id="cd00143">
    <property type="entry name" value="PP2Cc"/>
    <property type="match status" value="1"/>
</dbReference>
<dbReference type="PROSITE" id="PS51746">
    <property type="entry name" value="PPM_2"/>
    <property type="match status" value="1"/>
</dbReference>
<dbReference type="InterPro" id="IPR036457">
    <property type="entry name" value="PPM-type-like_dom_sf"/>
</dbReference>
<evidence type="ECO:0000313" key="2">
    <source>
        <dbReference type="EMBL" id="JAP94027.1"/>
    </source>
</evidence>
<dbReference type="GO" id="GO:0004722">
    <property type="term" value="F:protein serine/threonine phosphatase activity"/>
    <property type="evidence" value="ECO:0007669"/>
    <property type="project" value="InterPro"/>
</dbReference>
<reference evidence="2" key="1">
    <citation type="submission" date="2015-07" db="EMBL/GenBank/DDBJ databases">
        <title>Adaptation to a free-living lifestyle via gene acquisitions in the diplomonad Trepomonas sp. PC1.</title>
        <authorList>
            <person name="Xu F."/>
            <person name="Jerlstrom-Hultqvist J."/>
            <person name="Kolisko M."/>
            <person name="Simpson A.G.B."/>
            <person name="Roger A.J."/>
            <person name="Svard S.G."/>
            <person name="Andersson J.O."/>
        </authorList>
    </citation>
    <scope>NUCLEOTIDE SEQUENCE</scope>
    <source>
        <strain evidence="2">PC1</strain>
    </source>
</reference>
<feature type="non-terminal residue" evidence="2">
    <location>
        <position position="1"/>
    </location>
</feature>
<gene>
    <name evidence="2" type="ORF">TPC1_13469</name>
</gene>